<dbReference type="EMBL" id="RDQO01000002">
    <property type="protein sequence ID" value="RMX06696.1"/>
    <property type="molecule type" value="Genomic_DNA"/>
</dbReference>
<protein>
    <submittedName>
        <fullName evidence="1">XRE family transcriptional regulator</fullName>
    </submittedName>
</protein>
<organism evidence="1 2">
    <name type="scientific">Corticibacter populi</name>
    <dbReference type="NCBI Taxonomy" id="1550736"/>
    <lineage>
        <taxon>Bacteria</taxon>
        <taxon>Pseudomonadati</taxon>
        <taxon>Pseudomonadota</taxon>
        <taxon>Betaproteobacteria</taxon>
        <taxon>Burkholderiales</taxon>
        <taxon>Comamonadaceae</taxon>
        <taxon>Corticibacter</taxon>
    </lineage>
</organism>
<accession>A0A3M6QUJ1</accession>
<dbReference type="Proteomes" id="UP000278006">
    <property type="component" value="Unassembled WGS sequence"/>
</dbReference>
<sequence>MISYTPPTAHDLQTLKNQLGYTGEQMAELVNVAGSQQWRKYTGGEQPRSLSLHQLFFMAARMTLSTEELERVRAQMRALGAEVSEIKKQEKKV</sequence>
<gene>
    <name evidence="1" type="ORF">D8I35_09350</name>
</gene>
<evidence type="ECO:0000313" key="2">
    <source>
        <dbReference type="Proteomes" id="UP000278006"/>
    </source>
</evidence>
<proteinExistence type="predicted"/>
<comment type="caution">
    <text evidence="1">The sequence shown here is derived from an EMBL/GenBank/DDBJ whole genome shotgun (WGS) entry which is preliminary data.</text>
</comment>
<dbReference type="RefSeq" id="WP_122228474.1">
    <property type="nucleotide sequence ID" value="NZ_RDQO01000002.1"/>
</dbReference>
<evidence type="ECO:0000313" key="1">
    <source>
        <dbReference type="EMBL" id="RMX06696.1"/>
    </source>
</evidence>
<keyword evidence="2" id="KW-1185">Reference proteome</keyword>
<reference evidence="1 2" key="1">
    <citation type="submission" date="2018-10" db="EMBL/GenBank/DDBJ databases">
        <title>Draft genome of Cortibacter populi DSM10536.</title>
        <authorList>
            <person name="Bernier A.-M."/>
            <person name="Bernard K."/>
        </authorList>
    </citation>
    <scope>NUCLEOTIDE SEQUENCE [LARGE SCALE GENOMIC DNA]</scope>
    <source>
        <strain evidence="1 2">DSM 105136</strain>
    </source>
</reference>
<name>A0A3M6QUJ1_9BURK</name>
<dbReference type="AlphaFoldDB" id="A0A3M6QUJ1"/>
<dbReference type="OrthoDB" id="8653919at2"/>